<evidence type="ECO:0000256" key="1">
    <source>
        <dbReference type="SAM" id="Phobius"/>
    </source>
</evidence>
<evidence type="ECO:0000313" key="2">
    <source>
        <dbReference type="EMBL" id="KAF2092684.1"/>
    </source>
</evidence>
<organism evidence="2 3">
    <name type="scientific">Rhizodiscina lignyota</name>
    <dbReference type="NCBI Taxonomy" id="1504668"/>
    <lineage>
        <taxon>Eukaryota</taxon>
        <taxon>Fungi</taxon>
        <taxon>Dikarya</taxon>
        <taxon>Ascomycota</taxon>
        <taxon>Pezizomycotina</taxon>
        <taxon>Dothideomycetes</taxon>
        <taxon>Pleosporomycetidae</taxon>
        <taxon>Aulographales</taxon>
        <taxon>Rhizodiscinaceae</taxon>
        <taxon>Rhizodiscina</taxon>
    </lineage>
</organism>
<keyword evidence="1" id="KW-0812">Transmembrane</keyword>
<reference evidence="2" key="1">
    <citation type="journal article" date="2020" name="Stud. Mycol.">
        <title>101 Dothideomycetes genomes: a test case for predicting lifestyles and emergence of pathogens.</title>
        <authorList>
            <person name="Haridas S."/>
            <person name="Albert R."/>
            <person name="Binder M."/>
            <person name="Bloem J."/>
            <person name="Labutti K."/>
            <person name="Salamov A."/>
            <person name="Andreopoulos B."/>
            <person name="Baker S."/>
            <person name="Barry K."/>
            <person name="Bills G."/>
            <person name="Bluhm B."/>
            <person name="Cannon C."/>
            <person name="Castanera R."/>
            <person name="Culley D."/>
            <person name="Daum C."/>
            <person name="Ezra D."/>
            <person name="Gonzalez J."/>
            <person name="Henrissat B."/>
            <person name="Kuo A."/>
            <person name="Liang C."/>
            <person name="Lipzen A."/>
            <person name="Lutzoni F."/>
            <person name="Magnuson J."/>
            <person name="Mondo S."/>
            <person name="Nolan M."/>
            <person name="Ohm R."/>
            <person name="Pangilinan J."/>
            <person name="Park H.-J."/>
            <person name="Ramirez L."/>
            <person name="Alfaro M."/>
            <person name="Sun H."/>
            <person name="Tritt A."/>
            <person name="Yoshinaga Y."/>
            <person name="Zwiers L.-H."/>
            <person name="Turgeon B."/>
            <person name="Goodwin S."/>
            <person name="Spatafora J."/>
            <person name="Crous P."/>
            <person name="Grigoriev I."/>
        </authorList>
    </citation>
    <scope>NUCLEOTIDE SEQUENCE</scope>
    <source>
        <strain evidence="2">CBS 133067</strain>
    </source>
</reference>
<dbReference type="Proteomes" id="UP000799772">
    <property type="component" value="Unassembled WGS sequence"/>
</dbReference>
<name>A0A9P4I2Y8_9PEZI</name>
<feature type="transmembrane region" description="Helical" evidence="1">
    <location>
        <begin position="21"/>
        <end position="40"/>
    </location>
</feature>
<proteinExistence type="predicted"/>
<dbReference type="EMBL" id="ML978143">
    <property type="protein sequence ID" value="KAF2092684.1"/>
    <property type="molecule type" value="Genomic_DNA"/>
</dbReference>
<sequence>MGFFINALFFNPARRRKICDILLLLVGGAVCTSLGLMFVGSSRHELQQTQAILPLMRTLSVPSTLDIVFIAQGDLVGVMIETRPRTGSNIYRLDWVDSLSASRRA</sequence>
<comment type="caution">
    <text evidence="2">The sequence shown here is derived from an EMBL/GenBank/DDBJ whole genome shotgun (WGS) entry which is preliminary data.</text>
</comment>
<dbReference type="AlphaFoldDB" id="A0A9P4I2Y8"/>
<keyword evidence="1" id="KW-1133">Transmembrane helix</keyword>
<evidence type="ECO:0000313" key="3">
    <source>
        <dbReference type="Proteomes" id="UP000799772"/>
    </source>
</evidence>
<protein>
    <submittedName>
        <fullName evidence="2">Uncharacterized protein</fullName>
    </submittedName>
</protein>
<gene>
    <name evidence="2" type="ORF">NA57DRAFT_62208</name>
</gene>
<accession>A0A9P4I2Y8</accession>
<keyword evidence="3" id="KW-1185">Reference proteome</keyword>
<keyword evidence="1" id="KW-0472">Membrane</keyword>